<dbReference type="Proteomes" id="UP000189670">
    <property type="component" value="Unassembled WGS sequence"/>
</dbReference>
<reference evidence="3" key="1">
    <citation type="submission" date="2012-11" db="EMBL/GenBank/DDBJ databases">
        <authorList>
            <person name="Lucero-Rivera Y.E."/>
            <person name="Tovar-Ramirez D."/>
        </authorList>
    </citation>
    <scope>NUCLEOTIDE SEQUENCE [LARGE SCALE GENOMIC DNA]</scope>
    <source>
        <strain evidence="3">Araruama</strain>
    </source>
</reference>
<evidence type="ECO:0000256" key="1">
    <source>
        <dbReference type="SAM" id="Phobius"/>
    </source>
</evidence>
<protein>
    <submittedName>
        <fullName evidence="2">Uncharacterized protein</fullName>
    </submittedName>
</protein>
<dbReference type="InterPro" id="IPR011990">
    <property type="entry name" value="TPR-like_helical_dom_sf"/>
</dbReference>
<organism evidence="2 3">
    <name type="scientific">Candidatus Magnetoglobus multicellularis str. Araruama</name>
    <dbReference type="NCBI Taxonomy" id="890399"/>
    <lineage>
        <taxon>Bacteria</taxon>
        <taxon>Pseudomonadati</taxon>
        <taxon>Thermodesulfobacteriota</taxon>
        <taxon>Desulfobacteria</taxon>
        <taxon>Desulfobacterales</taxon>
        <taxon>Desulfobacteraceae</taxon>
        <taxon>Candidatus Magnetoglobus</taxon>
    </lineage>
</organism>
<dbReference type="AlphaFoldDB" id="A0A1V1P4V7"/>
<dbReference type="EMBL" id="ATBP01000526">
    <property type="protein sequence ID" value="ETR69932.1"/>
    <property type="molecule type" value="Genomic_DNA"/>
</dbReference>
<dbReference type="Gene3D" id="1.25.40.10">
    <property type="entry name" value="Tetratricopeptide repeat domain"/>
    <property type="match status" value="1"/>
</dbReference>
<evidence type="ECO:0000313" key="3">
    <source>
        <dbReference type="Proteomes" id="UP000189670"/>
    </source>
</evidence>
<sequence length="222" mass="25949">MQIKHYHILIFIGVIVTASVLVFPDRHFIVSQLIESGRLSTARNYINQFTREQPDDALLFIMSSNIHLIEGRPDKAIDVLKPFLSHQNVSKDHLLRLAQLYEWERDPKNALSVLERTVEVFPHDIHVWNRLINYYRYFGLIEDEVRGIIGLTQLNNKISQKNFFLRIIDPKMLEIADLYLKSKDPMTAYLLSKLHIVRNNLVSDIDDQSLSEKDKKTLPNMP</sequence>
<gene>
    <name evidence="2" type="ORF">OMM_03601</name>
</gene>
<name>A0A1V1P4V7_9BACT</name>
<keyword evidence="1" id="KW-0472">Membrane</keyword>
<feature type="transmembrane region" description="Helical" evidence="1">
    <location>
        <begin position="6"/>
        <end position="23"/>
    </location>
</feature>
<accession>A0A1V1P4V7</accession>
<evidence type="ECO:0000313" key="2">
    <source>
        <dbReference type="EMBL" id="ETR69932.1"/>
    </source>
</evidence>
<proteinExistence type="predicted"/>
<keyword evidence="1" id="KW-1133">Transmembrane helix</keyword>
<dbReference type="SUPFAM" id="SSF48452">
    <property type="entry name" value="TPR-like"/>
    <property type="match status" value="1"/>
</dbReference>
<keyword evidence="1" id="KW-0812">Transmembrane</keyword>
<comment type="caution">
    <text evidence="2">The sequence shown here is derived from an EMBL/GenBank/DDBJ whole genome shotgun (WGS) entry which is preliminary data.</text>
</comment>